<dbReference type="Gene3D" id="3.30.70.270">
    <property type="match status" value="1"/>
</dbReference>
<feature type="non-terminal residue" evidence="2">
    <location>
        <position position="634"/>
    </location>
</feature>
<organism evidence="2">
    <name type="scientific">Tanacetum cinerariifolium</name>
    <name type="common">Dalmatian daisy</name>
    <name type="synonym">Chrysanthemum cinerariifolium</name>
    <dbReference type="NCBI Taxonomy" id="118510"/>
    <lineage>
        <taxon>Eukaryota</taxon>
        <taxon>Viridiplantae</taxon>
        <taxon>Streptophyta</taxon>
        <taxon>Embryophyta</taxon>
        <taxon>Tracheophyta</taxon>
        <taxon>Spermatophyta</taxon>
        <taxon>Magnoliopsida</taxon>
        <taxon>eudicotyledons</taxon>
        <taxon>Gunneridae</taxon>
        <taxon>Pentapetalae</taxon>
        <taxon>asterids</taxon>
        <taxon>campanulids</taxon>
        <taxon>Asterales</taxon>
        <taxon>Asteraceae</taxon>
        <taxon>Asteroideae</taxon>
        <taxon>Anthemideae</taxon>
        <taxon>Anthemidinae</taxon>
        <taxon>Tanacetum</taxon>
    </lineage>
</organism>
<dbReference type="InterPro" id="IPR043502">
    <property type="entry name" value="DNA/RNA_pol_sf"/>
</dbReference>
<reference evidence="2" key="1">
    <citation type="journal article" date="2019" name="Sci. Rep.">
        <title>Draft genome of Tanacetum cinerariifolium, the natural source of mosquito coil.</title>
        <authorList>
            <person name="Yamashiro T."/>
            <person name="Shiraishi A."/>
            <person name="Satake H."/>
            <person name="Nakayama K."/>
        </authorList>
    </citation>
    <scope>NUCLEOTIDE SEQUENCE</scope>
</reference>
<feature type="region of interest" description="Disordered" evidence="1">
    <location>
        <begin position="100"/>
        <end position="133"/>
    </location>
</feature>
<dbReference type="InterPro" id="IPR043128">
    <property type="entry name" value="Rev_trsase/Diguanyl_cyclase"/>
</dbReference>
<dbReference type="PANTHER" id="PTHR33064:SF39">
    <property type="match status" value="1"/>
</dbReference>
<evidence type="ECO:0008006" key="3">
    <source>
        <dbReference type="Google" id="ProtNLM"/>
    </source>
</evidence>
<sequence>MAQHKYETPIKGRISNLEETLNNFIKESRIRQKESENIVWGIKKNHDLTSKMQASSIKKMEYHLGKITKIIQDREAESLPSSIETNLKGLAHAITTRSRLNYKPPKNPLENITNPKDKPATKETPTKNVEKEPNDFIKPTLFTANMSEAKTQLPKLKELQSHLEYALLHNNQEFPVIISFLLNAQEKASLLKVLTKHKAELAWKVSDIKGIILGHKISKSGIEVDKAKIDVIAKLPCPTNVKGVRSFLGHAGFYRRVEGSGDRNSPEYQGTTGSKGKKFVNALSFYRMETDGISERYIAPCFVNGLEAYDGEVNLEFEENLISNKFTVKRCLDYEVKKGKKLVKRDLIVFLKGELYFVKFIINPEKDDFEPGVILGRSFLRLDHSFKDDSKKTGKSSDDWDQLLDFYFDDVPRFGEELLLFVCKMGKSNQEAEKEALAIRISQKFALLEEERPVIKTLAYNDKYKKILDEIWRDKVELYGKIVKEEEDAVKRIKGEALKEKDDPSAFIFPIRLEGKVNKNALADTQTDINTMPYQIYETLRREEIKKIDRGITMINHTQTEAMRKLSDVLCQVGDVAEMLSIASILTSGGVQVVSIPPAVEVLTVSVPTDSGMVSTASPIFTTASVVTPYSRRK</sequence>
<protein>
    <recommendedName>
        <fullName evidence="3">Reverse transcriptase domain-containing protein</fullName>
    </recommendedName>
</protein>
<comment type="caution">
    <text evidence="2">The sequence shown here is derived from an EMBL/GenBank/DDBJ whole genome shotgun (WGS) entry which is preliminary data.</text>
</comment>
<evidence type="ECO:0000313" key="2">
    <source>
        <dbReference type="EMBL" id="GEU63815.1"/>
    </source>
</evidence>
<dbReference type="EMBL" id="BKCJ010004914">
    <property type="protein sequence ID" value="GEU63815.1"/>
    <property type="molecule type" value="Genomic_DNA"/>
</dbReference>
<proteinExistence type="predicted"/>
<name>A0A6L2LUJ5_TANCI</name>
<dbReference type="SUPFAM" id="SSF56672">
    <property type="entry name" value="DNA/RNA polymerases"/>
    <property type="match status" value="1"/>
</dbReference>
<gene>
    <name evidence="2" type="ORF">Tci_035793</name>
</gene>
<evidence type="ECO:0000256" key="1">
    <source>
        <dbReference type="SAM" id="MobiDB-lite"/>
    </source>
</evidence>
<dbReference type="AlphaFoldDB" id="A0A6L2LUJ5"/>
<feature type="compositionally biased region" description="Basic and acidic residues" evidence="1">
    <location>
        <begin position="115"/>
        <end position="133"/>
    </location>
</feature>
<dbReference type="PANTHER" id="PTHR33064">
    <property type="entry name" value="POL PROTEIN"/>
    <property type="match status" value="1"/>
</dbReference>
<dbReference type="InterPro" id="IPR051320">
    <property type="entry name" value="Viral_Replic_Matur_Polypro"/>
</dbReference>
<accession>A0A6L2LUJ5</accession>